<sequence>MSIAFIGSHHDNHPGICNRKTIVGALITVYQQISRQIFSPSRHIVLASFLAFTVVGIQLYRERTKRRLAKKCTQETVSEYVDHAFENSPVNEALPSYSTAGSEPAVPEVVVQSISRQAYENIISSSAYVPSNGLGLPAVSQLPPAYDQLQASSASRIPVASQPHSVFVQIPLEREDQQSKSA</sequence>
<gene>
    <name evidence="2" type="ORF">K493DRAFT_407424</name>
</gene>
<accession>A0A1Y1YDB3</accession>
<dbReference type="InParanoid" id="A0A1Y1YDB3"/>
<keyword evidence="3" id="KW-1185">Reference proteome</keyword>
<organism evidence="2 3">
    <name type="scientific">Basidiobolus meristosporus CBS 931.73</name>
    <dbReference type="NCBI Taxonomy" id="1314790"/>
    <lineage>
        <taxon>Eukaryota</taxon>
        <taxon>Fungi</taxon>
        <taxon>Fungi incertae sedis</taxon>
        <taxon>Zoopagomycota</taxon>
        <taxon>Entomophthoromycotina</taxon>
        <taxon>Basidiobolomycetes</taxon>
        <taxon>Basidiobolales</taxon>
        <taxon>Basidiobolaceae</taxon>
        <taxon>Basidiobolus</taxon>
    </lineage>
</organism>
<protein>
    <submittedName>
        <fullName evidence="2">Uncharacterized protein</fullName>
    </submittedName>
</protein>
<comment type="caution">
    <text evidence="2">The sequence shown here is derived from an EMBL/GenBank/DDBJ whole genome shotgun (WGS) entry which is preliminary data.</text>
</comment>
<evidence type="ECO:0000256" key="1">
    <source>
        <dbReference type="SAM" id="Phobius"/>
    </source>
</evidence>
<name>A0A1Y1YDB3_9FUNG</name>
<dbReference type="AlphaFoldDB" id="A0A1Y1YDB3"/>
<evidence type="ECO:0000313" key="2">
    <source>
        <dbReference type="EMBL" id="ORX95958.1"/>
    </source>
</evidence>
<feature type="transmembrane region" description="Helical" evidence="1">
    <location>
        <begin position="44"/>
        <end position="61"/>
    </location>
</feature>
<proteinExistence type="predicted"/>
<keyword evidence="1" id="KW-1133">Transmembrane helix</keyword>
<reference evidence="2 3" key="1">
    <citation type="submission" date="2016-07" db="EMBL/GenBank/DDBJ databases">
        <title>Pervasive Adenine N6-methylation of Active Genes in Fungi.</title>
        <authorList>
            <consortium name="DOE Joint Genome Institute"/>
            <person name="Mondo S.J."/>
            <person name="Dannebaum R.O."/>
            <person name="Kuo R.C."/>
            <person name="Labutti K."/>
            <person name="Haridas S."/>
            <person name="Kuo A."/>
            <person name="Salamov A."/>
            <person name="Ahrendt S.R."/>
            <person name="Lipzen A."/>
            <person name="Sullivan W."/>
            <person name="Andreopoulos W.B."/>
            <person name="Clum A."/>
            <person name="Lindquist E."/>
            <person name="Daum C."/>
            <person name="Ramamoorthy G.K."/>
            <person name="Gryganskyi A."/>
            <person name="Culley D."/>
            <person name="Magnuson J.K."/>
            <person name="James T.Y."/>
            <person name="O'Malley M.A."/>
            <person name="Stajich J.E."/>
            <person name="Spatafora J.W."/>
            <person name="Visel A."/>
            <person name="Grigoriev I.V."/>
        </authorList>
    </citation>
    <scope>NUCLEOTIDE SEQUENCE [LARGE SCALE GENOMIC DNA]</scope>
    <source>
        <strain evidence="2 3">CBS 931.73</strain>
    </source>
</reference>
<evidence type="ECO:0000313" key="3">
    <source>
        <dbReference type="Proteomes" id="UP000193498"/>
    </source>
</evidence>
<dbReference type="EMBL" id="MCFE01000164">
    <property type="protein sequence ID" value="ORX95958.1"/>
    <property type="molecule type" value="Genomic_DNA"/>
</dbReference>
<keyword evidence="1" id="KW-0472">Membrane</keyword>
<dbReference type="Proteomes" id="UP000193498">
    <property type="component" value="Unassembled WGS sequence"/>
</dbReference>
<keyword evidence="1" id="KW-0812">Transmembrane</keyword>